<dbReference type="AlphaFoldDB" id="A0A914YLM2"/>
<dbReference type="WBParaSite" id="PSU_v2.g20261.t1">
    <property type="protein sequence ID" value="PSU_v2.g20261.t1"/>
    <property type="gene ID" value="PSU_v2.g20261"/>
</dbReference>
<accession>A0A914YLM2</accession>
<organism evidence="2 3">
    <name type="scientific">Panagrolaimus superbus</name>
    <dbReference type="NCBI Taxonomy" id="310955"/>
    <lineage>
        <taxon>Eukaryota</taxon>
        <taxon>Metazoa</taxon>
        <taxon>Ecdysozoa</taxon>
        <taxon>Nematoda</taxon>
        <taxon>Chromadorea</taxon>
        <taxon>Rhabditida</taxon>
        <taxon>Tylenchina</taxon>
        <taxon>Panagrolaimomorpha</taxon>
        <taxon>Panagrolaimoidea</taxon>
        <taxon>Panagrolaimidae</taxon>
        <taxon>Panagrolaimus</taxon>
    </lineage>
</organism>
<evidence type="ECO:0000313" key="3">
    <source>
        <dbReference type="WBParaSite" id="PSU_v2.g20261.t1"/>
    </source>
</evidence>
<reference evidence="3" key="1">
    <citation type="submission" date="2022-11" db="UniProtKB">
        <authorList>
            <consortium name="WormBaseParasite"/>
        </authorList>
    </citation>
    <scope>IDENTIFICATION</scope>
</reference>
<dbReference type="Proteomes" id="UP000887577">
    <property type="component" value="Unplaced"/>
</dbReference>
<keyword evidence="2" id="KW-1185">Reference proteome</keyword>
<evidence type="ECO:0000313" key="2">
    <source>
        <dbReference type="Proteomes" id="UP000887577"/>
    </source>
</evidence>
<feature type="region of interest" description="Disordered" evidence="1">
    <location>
        <begin position="103"/>
        <end position="127"/>
    </location>
</feature>
<evidence type="ECO:0000256" key="1">
    <source>
        <dbReference type="SAM" id="MobiDB-lite"/>
    </source>
</evidence>
<sequence length="157" mass="16030">MGSYFGAIIGWRDRRASIDEGDRRARVVECVRAVEAPAGGVGHGGREPVLHGPVFAVHLPAPVRGSHAARIAFDVVAVAAVDGCCGPGRHVVDRALRAQGTLPHTGAAARTDGRGGGVHDPARQHAAEGGGVVRPVGLAWHVGARGLVVVAGPHPAR</sequence>
<protein>
    <submittedName>
        <fullName evidence="3">Uncharacterized protein</fullName>
    </submittedName>
</protein>
<proteinExistence type="predicted"/>
<name>A0A914YLM2_9BILA</name>